<protein>
    <submittedName>
        <fullName evidence="2">Cytochrome oxidase small assembly protein</fullName>
    </submittedName>
</protein>
<dbReference type="InterPro" id="IPR047811">
    <property type="entry name" value="CytC_ox_assmbl_put"/>
</dbReference>
<keyword evidence="1" id="KW-0812">Transmembrane</keyword>
<keyword evidence="1" id="KW-1133">Transmembrane helix</keyword>
<accession>A0ABV4IIQ4</accession>
<evidence type="ECO:0000313" key="3">
    <source>
        <dbReference type="Proteomes" id="UP001567350"/>
    </source>
</evidence>
<reference evidence="2 3" key="1">
    <citation type="submission" date="2024-08" db="EMBL/GenBank/DDBJ databases">
        <authorList>
            <person name="Feng Z."/>
            <person name="Ronholm J."/>
        </authorList>
    </citation>
    <scope>NUCLEOTIDE SEQUENCE [LARGE SCALE GENOMIC DNA]</scope>
    <source>
        <strain evidence="2 3">4-AB0-8</strain>
    </source>
</reference>
<dbReference type="GeneID" id="300071971"/>
<sequence length="51" mass="5880">MMHLKHSNSMPSRTETWQLQRQRNARMAWILASIAATFFIGFVAKMAWLGG</sequence>
<proteinExistence type="predicted"/>
<dbReference type="RefSeq" id="WP_174862902.1">
    <property type="nucleotide sequence ID" value="NZ_DALYTO010000001.1"/>
</dbReference>
<gene>
    <name evidence="2" type="ORF">ACBP88_12545</name>
</gene>
<dbReference type="Proteomes" id="UP001567350">
    <property type="component" value="Unassembled WGS sequence"/>
</dbReference>
<evidence type="ECO:0000313" key="2">
    <source>
        <dbReference type="EMBL" id="MEZ2740263.1"/>
    </source>
</evidence>
<organism evidence="2 3">
    <name type="scientific">Comamonas jiangduensis</name>
    <dbReference type="NCBI Taxonomy" id="1194168"/>
    <lineage>
        <taxon>Bacteria</taxon>
        <taxon>Pseudomonadati</taxon>
        <taxon>Pseudomonadota</taxon>
        <taxon>Betaproteobacteria</taxon>
        <taxon>Burkholderiales</taxon>
        <taxon>Comamonadaceae</taxon>
        <taxon>Comamonas</taxon>
    </lineage>
</organism>
<dbReference type="NCBIfam" id="NF038351">
    <property type="entry name" value="cyt_ox_assem_30"/>
    <property type="match status" value="1"/>
</dbReference>
<dbReference type="EMBL" id="JBGJLR010000014">
    <property type="protein sequence ID" value="MEZ2740263.1"/>
    <property type="molecule type" value="Genomic_DNA"/>
</dbReference>
<comment type="caution">
    <text evidence="2">The sequence shown here is derived from an EMBL/GenBank/DDBJ whole genome shotgun (WGS) entry which is preliminary data.</text>
</comment>
<keyword evidence="1" id="KW-0472">Membrane</keyword>
<keyword evidence="3" id="KW-1185">Reference proteome</keyword>
<name>A0ABV4IIQ4_9BURK</name>
<feature type="transmembrane region" description="Helical" evidence="1">
    <location>
        <begin position="28"/>
        <end position="48"/>
    </location>
</feature>
<evidence type="ECO:0000256" key="1">
    <source>
        <dbReference type="SAM" id="Phobius"/>
    </source>
</evidence>